<feature type="region of interest" description="Disordered" evidence="1">
    <location>
        <begin position="453"/>
        <end position="479"/>
    </location>
</feature>
<feature type="compositionally biased region" description="Basic and acidic residues" evidence="1">
    <location>
        <begin position="50"/>
        <end position="71"/>
    </location>
</feature>
<feature type="region of interest" description="Disordered" evidence="1">
    <location>
        <begin position="47"/>
        <end position="261"/>
    </location>
</feature>
<evidence type="ECO:0000256" key="1">
    <source>
        <dbReference type="SAM" id="MobiDB-lite"/>
    </source>
</evidence>
<protein>
    <recommendedName>
        <fullName evidence="4">Triadin</fullName>
    </recommendedName>
</protein>
<feature type="region of interest" description="Disordered" evidence="1">
    <location>
        <begin position="1"/>
        <end position="32"/>
    </location>
</feature>
<feature type="compositionally biased region" description="Low complexity" evidence="1">
    <location>
        <begin position="92"/>
        <end position="104"/>
    </location>
</feature>
<evidence type="ECO:0000313" key="3">
    <source>
        <dbReference type="Proteomes" id="UP000291020"/>
    </source>
</evidence>
<feature type="compositionally biased region" description="Basic residues" evidence="1">
    <location>
        <begin position="329"/>
        <end position="339"/>
    </location>
</feature>
<dbReference type="AlphaFoldDB" id="A0A452HRA3"/>
<feature type="compositionally biased region" description="Basic and acidic residues" evidence="1">
    <location>
        <begin position="292"/>
        <end position="328"/>
    </location>
</feature>
<feature type="region of interest" description="Disordered" evidence="1">
    <location>
        <begin position="283"/>
        <end position="401"/>
    </location>
</feature>
<feature type="compositionally biased region" description="Basic and acidic residues" evidence="1">
    <location>
        <begin position="9"/>
        <end position="25"/>
    </location>
</feature>
<feature type="compositionally biased region" description="Basic and acidic residues" evidence="1">
    <location>
        <begin position="240"/>
        <end position="261"/>
    </location>
</feature>
<reference evidence="2" key="3">
    <citation type="submission" date="2025-09" db="UniProtKB">
        <authorList>
            <consortium name="Ensembl"/>
        </authorList>
    </citation>
    <scope>IDENTIFICATION</scope>
</reference>
<feature type="compositionally biased region" description="Basic and acidic residues" evidence="1">
    <location>
        <begin position="105"/>
        <end position="207"/>
    </location>
</feature>
<feature type="compositionally biased region" description="Basic and acidic residues" evidence="1">
    <location>
        <begin position="219"/>
        <end position="233"/>
    </location>
</feature>
<feature type="compositionally biased region" description="Basic residues" evidence="1">
    <location>
        <begin position="470"/>
        <end position="479"/>
    </location>
</feature>
<name>A0A452HRA3_9SAUR</name>
<accession>A0A452HRA3</accession>
<evidence type="ECO:0000313" key="2">
    <source>
        <dbReference type="Ensembl" id="ENSGAGP00000017574.1"/>
    </source>
</evidence>
<keyword evidence="3" id="KW-1185">Reference proteome</keyword>
<reference evidence="2" key="2">
    <citation type="submission" date="2025-08" db="UniProtKB">
        <authorList>
            <consortium name="Ensembl"/>
        </authorList>
    </citation>
    <scope>IDENTIFICATION</scope>
</reference>
<reference evidence="3" key="1">
    <citation type="journal article" date="2017" name="PLoS ONE">
        <title>The Agassiz's desert tortoise genome provides a resource for the conservation of a threatened species.</title>
        <authorList>
            <person name="Tollis M."/>
            <person name="DeNardo D.F."/>
            <person name="Cornelius J.A."/>
            <person name="Dolby G.A."/>
            <person name="Edwards T."/>
            <person name="Henen B.T."/>
            <person name="Karl A.E."/>
            <person name="Murphy R.W."/>
            <person name="Kusumi K."/>
        </authorList>
    </citation>
    <scope>NUCLEOTIDE SEQUENCE [LARGE SCALE GENOMIC DNA]</scope>
</reference>
<evidence type="ECO:0008006" key="4">
    <source>
        <dbReference type="Google" id="ProtNLM"/>
    </source>
</evidence>
<organism evidence="2 3">
    <name type="scientific">Gopherus agassizii</name>
    <name type="common">Agassiz's desert tortoise</name>
    <dbReference type="NCBI Taxonomy" id="38772"/>
    <lineage>
        <taxon>Eukaryota</taxon>
        <taxon>Metazoa</taxon>
        <taxon>Chordata</taxon>
        <taxon>Craniata</taxon>
        <taxon>Vertebrata</taxon>
        <taxon>Euteleostomi</taxon>
        <taxon>Archelosauria</taxon>
        <taxon>Testudinata</taxon>
        <taxon>Testudines</taxon>
        <taxon>Cryptodira</taxon>
        <taxon>Durocryptodira</taxon>
        <taxon>Testudinoidea</taxon>
        <taxon>Testudinidae</taxon>
        <taxon>Gopherus</taxon>
    </lineage>
</organism>
<sequence>MYFNSFQEQLKEKTSIPPIKKEEPAKAPAVKPATIKVAAPVSKTAAAAKTAEESPKKEKLVETAKPLKREIPAVAPKEPVSVESHKVKETGQAKQQVIAVPAKKAVPEKKEEKTAKAVEQEPVKEKEVKPPAATKDKEHVKEKEVKHPAALKDKEHVKEKTVKTPEIPKDKEPVKRKEVKPPAALKEKEPSKEKEEKPPVVVKERGATRKQAVKPPVVVKEKEPEVKKEEKPAKPAPVKSEGEKKEPEVKKEEKPAKPVILEAKKMKDAKVVLHPAAEGKKVEAKLPTTVVEPHEHKHEPIKQEKAVSHAKPEEKIKQEKTVPTEKSVKSKPAKHKAVRHEKEVLQTKSARSKVTAKPAPDMTVAAKKKKEKAAKEREAKTEKKHPKEGKAKAVPTVKEILRQHNLTTEKISKAAKTAKEYAEIISIKKDKAPVRFFQCVFLDGYNGYGLQFPITPAPSHEKRPGQPKTSGRKSKTPGQ</sequence>
<dbReference type="Proteomes" id="UP000291020">
    <property type="component" value="Unassembled WGS sequence"/>
</dbReference>
<proteinExistence type="predicted"/>
<dbReference type="Ensembl" id="ENSGAGT00000020047.1">
    <property type="protein sequence ID" value="ENSGAGP00000017574.1"/>
    <property type="gene ID" value="ENSGAGG00000013050.1"/>
</dbReference>